<accession>A0ABR6TLP0</accession>
<comment type="catalytic activity">
    <reaction evidence="3">
        <text>3'-dephospho-CoA + ATP = ADP + CoA + H(+)</text>
        <dbReference type="Rhea" id="RHEA:18245"/>
        <dbReference type="ChEBI" id="CHEBI:15378"/>
        <dbReference type="ChEBI" id="CHEBI:30616"/>
        <dbReference type="ChEBI" id="CHEBI:57287"/>
        <dbReference type="ChEBI" id="CHEBI:57328"/>
        <dbReference type="ChEBI" id="CHEBI:456216"/>
        <dbReference type="EC" id="2.7.1.24"/>
    </reaction>
</comment>
<organism evidence="5 6">
    <name type="scientific">Peptostreptococcus canis</name>
    <dbReference type="NCBI Taxonomy" id="1159213"/>
    <lineage>
        <taxon>Bacteria</taxon>
        <taxon>Bacillati</taxon>
        <taxon>Bacillota</taxon>
        <taxon>Clostridia</taxon>
        <taxon>Peptostreptococcales</taxon>
        <taxon>Peptostreptococcaceae</taxon>
        <taxon>Peptostreptococcus</taxon>
    </lineage>
</organism>
<comment type="function">
    <text evidence="3">Catalyzes the phosphorylation of the 3'-hydroxyl group of dephosphocoenzyme A to form coenzyme A.</text>
</comment>
<dbReference type="NCBIfam" id="TIGR00152">
    <property type="entry name" value="dephospho-CoA kinase"/>
    <property type="match status" value="1"/>
</dbReference>
<dbReference type="Gene3D" id="3.40.50.300">
    <property type="entry name" value="P-loop containing nucleotide triphosphate hydrolases"/>
    <property type="match status" value="1"/>
</dbReference>
<dbReference type="PROSITE" id="PS51219">
    <property type="entry name" value="DPCK"/>
    <property type="match status" value="1"/>
</dbReference>
<feature type="binding site" evidence="3">
    <location>
        <begin position="17"/>
        <end position="22"/>
    </location>
    <ligand>
        <name>ATP</name>
        <dbReference type="ChEBI" id="CHEBI:30616"/>
    </ligand>
</feature>
<keyword evidence="6" id="KW-1185">Reference proteome</keyword>
<keyword evidence="3" id="KW-0963">Cytoplasm</keyword>
<dbReference type="HAMAP" id="MF_00376">
    <property type="entry name" value="Dephospho_CoA_kinase"/>
    <property type="match status" value="1"/>
</dbReference>
<evidence type="ECO:0000313" key="6">
    <source>
        <dbReference type="Proteomes" id="UP000713904"/>
    </source>
</evidence>
<dbReference type="CDD" id="cd02022">
    <property type="entry name" value="DPCK"/>
    <property type="match status" value="1"/>
</dbReference>
<comment type="pathway">
    <text evidence="3">Cofactor biosynthesis; coenzyme A biosynthesis; CoA from (R)-pantothenate: step 5/5.</text>
</comment>
<evidence type="ECO:0000256" key="4">
    <source>
        <dbReference type="NCBIfam" id="TIGR00152"/>
    </source>
</evidence>
<name>A0ABR6TLP0_9FIRM</name>
<comment type="caution">
    <text evidence="5">The sequence shown here is derived from an EMBL/GenBank/DDBJ whole genome shotgun (WGS) entry which is preliminary data.</text>
</comment>
<dbReference type="PANTHER" id="PTHR10695">
    <property type="entry name" value="DEPHOSPHO-COA KINASE-RELATED"/>
    <property type="match status" value="1"/>
</dbReference>
<dbReference type="Pfam" id="PF01121">
    <property type="entry name" value="CoaE"/>
    <property type="match status" value="1"/>
</dbReference>
<evidence type="ECO:0000256" key="3">
    <source>
        <dbReference type="HAMAP-Rule" id="MF_00376"/>
    </source>
</evidence>
<dbReference type="InterPro" id="IPR001977">
    <property type="entry name" value="Depp_CoAkinase"/>
</dbReference>
<dbReference type="InterPro" id="IPR027417">
    <property type="entry name" value="P-loop_NTPase"/>
</dbReference>
<evidence type="ECO:0000256" key="2">
    <source>
        <dbReference type="ARBA" id="ARBA00022840"/>
    </source>
</evidence>
<sequence length="199" mass="22675">MNSTTRKKVIGLTGNIGCGKSSVSNEFRKFGADIIDADIISRQIFEKKEVIDEINASFPKAVVNGRIDRKILGDIVFSDKKMLEKLNLITHKKILSIIKEKIKNSESNLVIVDAALLYEAGLENIVDKVIVVYCNEKLQIDRVMKRDKISREDALKRIKSQMNQQIKIDKSDFCIDNSGDIDELHNKVKNIVIKDDNWR</sequence>
<dbReference type="Proteomes" id="UP000713904">
    <property type="component" value="Unassembled WGS sequence"/>
</dbReference>
<comment type="subcellular location">
    <subcellularLocation>
        <location evidence="3">Cytoplasm</location>
    </subcellularLocation>
</comment>
<dbReference type="EMBL" id="JABGBW010000002">
    <property type="protein sequence ID" value="MBC2576099.1"/>
    <property type="molecule type" value="Genomic_DNA"/>
</dbReference>
<protein>
    <recommendedName>
        <fullName evidence="3 4">Dephospho-CoA kinase</fullName>
        <ecNumber evidence="3 4">2.7.1.24</ecNumber>
    </recommendedName>
    <alternativeName>
        <fullName evidence="3">Dephosphocoenzyme A kinase</fullName>
    </alternativeName>
</protein>
<proteinExistence type="inferred from homology"/>
<keyword evidence="2 3" id="KW-0067">ATP-binding</keyword>
<keyword evidence="3 5" id="KW-0418">Kinase</keyword>
<dbReference type="GO" id="GO:0004140">
    <property type="term" value="F:dephospho-CoA kinase activity"/>
    <property type="evidence" value="ECO:0007669"/>
    <property type="project" value="UniProtKB-EC"/>
</dbReference>
<dbReference type="EC" id="2.7.1.24" evidence="3 4"/>
<keyword evidence="3" id="KW-0173">Coenzyme A biosynthesis</keyword>
<evidence type="ECO:0000256" key="1">
    <source>
        <dbReference type="ARBA" id="ARBA00022741"/>
    </source>
</evidence>
<keyword evidence="3 5" id="KW-0808">Transferase</keyword>
<dbReference type="SUPFAM" id="SSF52540">
    <property type="entry name" value="P-loop containing nucleoside triphosphate hydrolases"/>
    <property type="match status" value="1"/>
</dbReference>
<gene>
    <name evidence="3" type="primary">coaE</name>
    <name evidence="5" type="ORF">HLB29_05305</name>
</gene>
<dbReference type="RefSeq" id="WP_185624102.1">
    <property type="nucleotide sequence ID" value="NZ_JABGBW010000002.1"/>
</dbReference>
<dbReference type="PANTHER" id="PTHR10695:SF46">
    <property type="entry name" value="BIFUNCTIONAL COENZYME A SYNTHASE-RELATED"/>
    <property type="match status" value="1"/>
</dbReference>
<keyword evidence="1 3" id="KW-0547">Nucleotide-binding</keyword>
<evidence type="ECO:0000313" key="5">
    <source>
        <dbReference type="EMBL" id="MBC2576099.1"/>
    </source>
</evidence>
<reference evidence="5 6" key="1">
    <citation type="submission" date="2020-05" db="EMBL/GenBank/DDBJ databases">
        <title>Draft genome of xy-202 and genomic insight in genome of the genus Peptostreptococcus.</title>
        <authorList>
            <person name="Zhang Z."/>
        </authorList>
    </citation>
    <scope>NUCLEOTIDE SEQUENCE [LARGE SCALE GENOMIC DNA]</scope>
    <source>
        <strain evidence="5 6">DSM 27025</strain>
    </source>
</reference>
<comment type="similarity">
    <text evidence="3">Belongs to the CoaE family.</text>
</comment>